<keyword evidence="2" id="KW-1185">Reference proteome</keyword>
<dbReference type="Proteomes" id="UP001604336">
    <property type="component" value="Unassembled WGS sequence"/>
</dbReference>
<evidence type="ECO:0000313" key="2">
    <source>
        <dbReference type="Proteomes" id="UP001604336"/>
    </source>
</evidence>
<dbReference type="EMBL" id="JBFOLK010000010">
    <property type="protein sequence ID" value="KAL2481120.1"/>
    <property type="molecule type" value="Genomic_DNA"/>
</dbReference>
<dbReference type="AlphaFoldDB" id="A0ABD1QY63"/>
<accession>A0ABD1QY63</accession>
<protein>
    <submittedName>
        <fullName evidence="1">Zinc finger RNA-binding protein</fullName>
    </submittedName>
</protein>
<proteinExistence type="predicted"/>
<sequence>MEFKFPGIGEQALPCIPQSSNYSYFTELAHRAGYLGPPGNDYRGTTGYMGPPVNDFRNQGARREAILLELEKERIRQKRIATEIANKRGVEEELRRGRQLEVERNLLAYMRLPEERIEMLPEERAARRGIEGFETAPFHNRRY</sequence>
<reference evidence="2" key="1">
    <citation type="submission" date="2024-07" db="EMBL/GenBank/DDBJ databases">
        <title>Two chromosome-level genome assemblies of Korean endemic species Abeliophyllum distichum and Forsythia ovata (Oleaceae).</title>
        <authorList>
            <person name="Jang H."/>
        </authorList>
    </citation>
    <scope>NUCLEOTIDE SEQUENCE [LARGE SCALE GENOMIC DNA]</scope>
</reference>
<gene>
    <name evidence="1" type="ORF">Adt_34086</name>
</gene>
<evidence type="ECO:0000313" key="1">
    <source>
        <dbReference type="EMBL" id="KAL2481120.1"/>
    </source>
</evidence>
<comment type="caution">
    <text evidence="1">The sequence shown here is derived from an EMBL/GenBank/DDBJ whole genome shotgun (WGS) entry which is preliminary data.</text>
</comment>
<name>A0ABD1QY63_9LAMI</name>
<organism evidence="1 2">
    <name type="scientific">Abeliophyllum distichum</name>
    <dbReference type="NCBI Taxonomy" id="126358"/>
    <lineage>
        <taxon>Eukaryota</taxon>
        <taxon>Viridiplantae</taxon>
        <taxon>Streptophyta</taxon>
        <taxon>Embryophyta</taxon>
        <taxon>Tracheophyta</taxon>
        <taxon>Spermatophyta</taxon>
        <taxon>Magnoliopsida</taxon>
        <taxon>eudicotyledons</taxon>
        <taxon>Gunneridae</taxon>
        <taxon>Pentapetalae</taxon>
        <taxon>asterids</taxon>
        <taxon>lamiids</taxon>
        <taxon>Lamiales</taxon>
        <taxon>Oleaceae</taxon>
        <taxon>Forsythieae</taxon>
        <taxon>Abeliophyllum</taxon>
    </lineage>
</organism>